<dbReference type="Proteomes" id="UP001150924">
    <property type="component" value="Unassembled WGS sequence"/>
</dbReference>
<dbReference type="SUPFAM" id="SSF69279">
    <property type="entry name" value="Phage tail proteins"/>
    <property type="match status" value="1"/>
</dbReference>
<organism evidence="1 2">
    <name type="scientific">Nannocystis pusilla</name>
    <dbReference type="NCBI Taxonomy" id="889268"/>
    <lineage>
        <taxon>Bacteria</taxon>
        <taxon>Pseudomonadati</taxon>
        <taxon>Myxococcota</taxon>
        <taxon>Polyangia</taxon>
        <taxon>Nannocystales</taxon>
        <taxon>Nannocystaceae</taxon>
        <taxon>Nannocystis</taxon>
    </lineage>
</organism>
<dbReference type="EMBL" id="JAPNKE010000002">
    <property type="protein sequence ID" value="MCY1004526.1"/>
    <property type="molecule type" value="Genomic_DNA"/>
</dbReference>
<name>A0A9X3IUM3_9BACT</name>
<reference evidence="1" key="1">
    <citation type="submission" date="2022-11" db="EMBL/GenBank/DDBJ databases">
        <title>Minimal conservation of predation-associated metabolite biosynthetic gene clusters underscores biosynthetic potential of Myxococcota including descriptions for ten novel species: Archangium lansinium sp. nov., Myxococcus landrumus sp. nov., Nannocystis bai.</title>
        <authorList>
            <person name="Ahearne A."/>
            <person name="Stevens C."/>
            <person name="Phillips K."/>
        </authorList>
    </citation>
    <scope>NUCLEOTIDE SEQUENCE</scope>
    <source>
        <strain evidence="1">Na p29</strain>
    </source>
</reference>
<sequence length="372" mass="40333">MALDCILLIDNVPVVDLLELVDSVRVEQSLSEPARFSVRLVAELDELVRDYPLLVDPRLRPGAVVSVIVDDGVGQQACLVRGPIDRHQIHFESGNVGSWLEISGGDRRMEMARAHRTVAWSGRDSDIVGAVLAGYGLVPDVAQTTRLHSDLSQTQNQSGSDLDFLNRLARRNGFHFWISYRTAGLAVVEVGNFKPSPPRPDVPAAPAVIDPFGPSLSINVGDRSEQTMLSLDIDVDFDRPVLSSGLRVLEGVNEATPAVVPAPPNLPLGARPIASFVSGVMREVFLTTAGDPSELTTRAQAALSEAEWFVQARARTTRFALEGRVLQPHMVVPIKGLGLRYRGDYFVTGVSHTLDVNGHSMDLTLARNALGV</sequence>
<protein>
    <submittedName>
        <fullName evidence="1">Uncharacterized protein</fullName>
    </submittedName>
</protein>
<proteinExistence type="predicted"/>
<accession>A0A9X3IUM3</accession>
<keyword evidence="2" id="KW-1185">Reference proteome</keyword>
<evidence type="ECO:0000313" key="1">
    <source>
        <dbReference type="EMBL" id="MCY1004526.1"/>
    </source>
</evidence>
<dbReference type="AlphaFoldDB" id="A0A9X3IUM3"/>
<dbReference type="RefSeq" id="WP_267766079.1">
    <property type="nucleotide sequence ID" value="NZ_JAPNKE010000002.1"/>
</dbReference>
<comment type="caution">
    <text evidence="1">The sequence shown here is derived from an EMBL/GenBank/DDBJ whole genome shotgun (WGS) entry which is preliminary data.</text>
</comment>
<evidence type="ECO:0000313" key="2">
    <source>
        <dbReference type="Proteomes" id="UP001150924"/>
    </source>
</evidence>
<gene>
    <name evidence="1" type="ORF">OV079_02865</name>
</gene>